<dbReference type="InterPro" id="IPR036751">
    <property type="entry name" value="SpoVG_sf"/>
</dbReference>
<dbReference type="eggNOG" id="COG2088">
    <property type="taxonomic scope" value="Bacteria"/>
</dbReference>
<sequence length="98" mass="11057">MNITDIKIRKLFSEGKVRAIVSIIFDGEFAVHDLKVIEGVERLFVAMPNRRSEDGRFQDIVHPISSDSRTQIESAILEKYEEAVAQADAEPHVETMNG</sequence>
<protein>
    <recommendedName>
        <fullName evidence="4">Putative septation protein SpoVG</fullName>
    </recommendedName>
</protein>
<dbReference type="InterPro" id="IPR007170">
    <property type="entry name" value="SpoVG"/>
</dbReference>
<keyword evidence="2 4" id="KW-0717">Septation</keyword>
<evidence type="ECO:0000256" key="1">
    <source>
        <dbReference type="ARBA" id="ARBA00022618"/>
    </source>
</evidence>
<dbReference type="EMBL" id="CP002400">
    <property type="protein sequence ID" value="ADU28001.1"/>
    <property type="molecule type" value="Genomic_DNA"/>
</dbReference>
<dbReference type="PANTHER" id="PTHR38429">
    <property type="entry name" value="SEPTATION PROTEIN SPOVG-RELATED"/>
    <property type="match status" value="1"/>
</dbReference>
<keyword evidence="1 4" id="KW-0132">Cell division</keyword>
<dbReference type="RefSeq" id="WP_013486344.1">
    <property type="nucleotide sequence ID" value="NC_014828.1"/>
</dbReference>
<keyword evidence="3 4" id="KW-0131">Cell cycle</keyword>
<dbReference type="AlphaFoldDB" id="E6U5Y4"/>
<dbReference type="SUPFAM" id="SSF160537">
    <property type="entry name" value="SpoVG-like"/>
    <property type="match status" value="1"/>
</dbReference>
<dbReference type="NCBIfam" id="NF009749">
    <property type="entry name" value="PRK13259.1"/>
    <property type="match status" value="1"/>
</dbReference>
<evidence type="ECO:0000256" key="2">
    <source>
        <dbReference type="ARBA" id="ARBA00023210"/>
    </source>
</evidence>
<evidence type="ECO:0000313" key="6">
    <source>
        <dbReference type="Proteomes" id="UP000001551"/>
    </source>
</evidence>
<evidence type="ECO:0000256" key="4">
    <source>
        <dbReference type="HAMAP-Rule" id="MF_00819"/>
    </source>
</evidence>
<reference evidence="5 6" key="1">
    <citation type="submission" date="2010-12" db="EMBL/GenBank/DDBJ databases">
        <title>Complete sequence of Ethanoligenens harbinense YUAN-3.</title>
        <authorList>
            <person name="Lucas S."/>
            <person name="Copeland A."/>
            <person name="Lapidus A."/>
            <person name="Cheng J.-F."/>
            <person name="Bruce D."/>
            <person name="Goodwin L."/>
            <person name="Pitluck S."/>
            <person name="Chertkov O."/>
            <person name="Misra M."/>
            <person name="Detter J.C."/>
            <person name="Han C."/>
            <person name="Tapia R."/>
            <person name="Land M."/>
            <person name="Hauser L."/>
            <person name="Jeffries C."/>
            <person name="Kyrpides N."/>
            <person name="Ivanova N."/>
            <person name="Mikhailova N."/>
            <person name="Wang A."/>
            <person name="Mouttaki H."/>
            <person name="He Z."/>
            <person name="Zhou J."/>
            <person name="Hemme C.L."/>
            <person name="Woyke T."/>
        </authorList>
    </citation>
    <scope>NUCLEOTIDE SEQUENCE [LARGE SCALE GENOMIC DNA]</scope>
    <source>
        <strain evidence="6">DSM 18485 / JCM 12961 / CGMCC 1.5033 / YUAN-3</strain>
    </source>
</reference>
<dbReference type="GO" id="GO:0030435">
    <property type="term" value="P:sporulation resulting in formation of a cellular spore"/>
    <property type="evidence" value="ECO:0007669"/>
    <property type="project" value="InterPro"/>
</dbReference>
<dbReference type="PANTHER" id="PTHR38429:SF1">
    <property type="entry name" value="SEPTATION PROTEIN SPOVG-RELATED"/>
    <property type="match status" value="1"/>
</dbReference>
<dbReference type="Gene3D" id="3.30.1120.40">
    <property type="entry name" value="Stage V sporulation protein G"/>
    <property type="match status" value="1"/>
</dbReference>
<comment type="function">
    <text evidence="4">Could be involved in septation.</text>
</comment>
<dbReference type="KEGG" id="eha:Ethha_2508"/>
<evidence type="ECO:0000313" key="5">
    <source>
        <dbReference type="EMBL" id="ADU28001.1"/>
    </source>
</evidence>
<proteinExistence type="inferred from homology"/>
<dbReference type="HAMAP" id="MF_00819">
    <property type="entry name" value="SpoVG"/>
    <property type="match status" value="1"/>
</dbReference>
<evidence type="ECO:0000256" key="3">
    <source>
        <dbReference type="ARBA" id="ARBA00023306"/>
    </source>
</evidence>
<comment type="similarity">
    <text evidence="4">Belongs to the SpoVG family.</text>
</comment>
<dbReference type="Pfam" id="PF04026">
    <property type="entry name" value="SpoVG"/>
    <property type="match status" value="1"/>
</dbReference>
<accession>E6U5Y4</accession>
<organism evidence="5 6">
    <name type="scientific">Ethanoligenens harbinense (strain DSM 18485 / JCM 12961 / CGMCC 1.5033 / YUAN-3)</name>
    <dbReference type="NCBI Taxonomy" id="663278"/>
    <lineage>
        <taxon>Bacteria</taxon>
        <taxon>Bacillati</taxon>
        <taxon>Bacillota</taxon>
        <taxon>Clostridia</taxon>
        <taxon>Eubacteriales</taxon>
        <taxon>Oscillospiraceae</taxon>
        <taxon>Ethanoligenens</taxon>
    </lineage>
</organism>
<dbReference type="GO" id="GO:0000917">
    <property type="term" value="P:division septum assembly"/>
    <property type="evidence" value="ECO:0007669"/>
    <property type="project" value="UniProtKB-KW"/>
</dbReference>
<gene>
    <name evidence="4" type="primary">spoVG</name>
    <name evidence="5" type="ordered locus">Ethha_2508</name>
</gene>
<keyword evidence="6" id="KW-1185">Reference proteome</keyword>
<dbReference type="Proteomes" id="UP000001551">
    <property type="component" value="Chromosome"/>
</dbReference>
<dbReference type="HOGENOM" id="CLU_103669_2_1_9"/>
<name>E6U5Y4_ETHHY</name>